<dbReference type="PANTHER" id="PTHR21726">
    <property type="entry name" value="PHOSPHATIDYLINOSITOL N-ACETYLGLUCOSAMINYLTRANSFERASE SUBUNIT P DOWN SYNDROME CRITICAL REGION PROTEIN 5 -RELATED"/>
    <property type="match status" value="1"/>
</dbReference>
<accession>A0AAV2GA98</accession>
<proteinExistence type="predicted"/>
<dbReference type="PANTHER" id="PTHR21726:SF57">
    <property type="entry name" value="SERINE-RICH ADHESIN FOR PLATELETS-LIKE PROTEIN"/>
    <property type="match status" value="1"/>
</dbReference>
<evidence type="ECO:0000313" key="1">
    <source>
        <dbReference type="EMBL" id="CAL1407629.1"/>
    </source>
</evidence>
<sequence length="79" mass="9466">MEEERKRSKGGFFHMFDWNGKKSRKKLFPISPELPEGSKAWKENVDRGAKLHLHTIEFEDRRGNENDNCRKHIDFMCLM</sequence>
<evidence type="ECO:0000313" key="2">
    <source>
        <dbReference type="Proteomes" id="UP001497516"/>
    </source>
</evidence>
<organism evidence="1 2">
    <name type="scientific">Linum trigynum</name>
    <dbReference type="NCBI Taxonomy" id="586398"/>
    <lineage>
        <taxon>Eukaryota</taxon>
        <taxon>Viridiplantae</taxon>
        <taxon>Streptophyta</taxon>
        <taxon>Embryophyta</taxon>
        <taxon>Tracheophyta</taxon>
        <taxon>Spermatophyta</taxon>
        <taxon>Magnoliopsida</taxon>
        <taxon>eudicotyledons</taxon>
        <taxon>Gunneridae</taxon>
        <taxon>Pentapetalae</taxon>
        <taxon>rosids</taxon>
        <taxon>fabids</taxon>
        <taxon>Malpighiales</taxon>
        <taxon>Linaceae</taxon>
        <taxon>Linum</taxon>
    </lineage>
</organism>
<dbReference type="EMBL" id="OZ034821">
    <property type="protein sequence ID" value="CAL1407629.1"/>
    <property type="molecule type" value="Genomic_DNA"/>
</dbReference>
<reference evidence="1 2" key="1">
    <citation type="submission" date="2024-04" db="EMBL/GenBank/DDBJ databases">
        <authorList>
            <person name="Fracassetti M."/>
        </authorList>
    </citation>
    <scope>NUCLEOTIDE SEQUENCE [LARGE SCALE GENOMIC DNA]</scope>
</reference>
<dbReference type="AlphaFoldDB" id="A0AAV2GA98"/>
<gene>
    <name evidence="1" type="ORF">LTRI10_LOCUS47287</name>
</gene>
<dbReference type="Proteomes" id="UP001497516">
    <property type="component" value="Chromosome 8"/>
</dbReference>
<protein>
    <submittedName>
        <fullName evidence="1">Uncharacterized protein</fullName>
    </submittedName>
</protein>
<keyword evidence="2" id="KW-1185">Reference proteome</keyword>
<name>A0AAV2GA98_9ROSI</name>